<dbReference type="EMBL" id="JAHGAW010000001">
    <property type="protein sequence ID" value="MBT2185548.1"/>
    <property type="molecule type" value="Genomic_DNA"/>
</dbReference>
<accession>A0A9X1AJD4</accession>
<proteinExistence type="predicted"/>
<reference evidence="1" key="1">
    <citation type="submission" date="2021-05" db="EMBL/GenBank/DDBJ databases">
        <title>Genome of Sphingobium sp. strain.</title>
        <authorList>
            <person name="Fan R."/>
        </authorList>
    </citation>
    <scope>NUCLEOTIDE SEQUENCE</scope>
    <source>
        <strain evidence="1">H33</strain>
    </source>
</reference>
<gene>
    <name evidence="1" type="ORF">KK488_01140</name>
</gene>
<sequence length="1105" mass="124808">MLPSHIAGLLAYLDRPHERANEDMALAYFRALFPKSFQRQSDAKLADGYVPGRFVLELKGQTSNWLAGLFQALAYRNFDLDFGQVVVAAHGFLSAWQVRDLPGYLLDEVRACEGAPNVVGRELARRYQQKRSDLLALSCWNGSDLFTPLFGAQPELLLHRLASFEALLKEGRPVRQRVTLRNFATVLKNMVPYFDAQRPVAAVRAFYSMIYAWNANSALQISERAHDQATIGGEIVTGLRTASREAFKEFVEGHFVELRAGENLDDFFARYDEALDAVDPEFRRQHGIYFTDLHLSKLAMWIAKQHVPKLGENYLVVDPACGSGNLVTNWRSPLELRHKVVSEIEPELLFAVEQRMKLDHWHNGRFTVVPRVSENRGLNFLDRSAQDYIDELRDALSDKGHAPDKPLAILCNPPYRSDDDQTAGAITYAVHPSLVALTGKDAASERYCCFLAQMKLICEAARSSGLPGDSLLLLFTKSAWLTNRAIFRQIRREIAGVFEDVAGVLVDGSQFFDVQGKWPVAFTIWRYRGQEADLDANRPVNLIDLTWLKRKDLAAIAWNDPALSDAACDNLLSDPRAAKASLGRDLEGIRAWSNQRMLDFKRDRRKSEQSNAIVGGLPLGDPRRSNRKTYGEADGNFIGFMDDLTPCRVKRAEPGKPWFRLNSQFMDIRKNRCFSGPPTHWGYCATDVDSARKLFFWYSLARTFIQHPYPMWADAEDLWEPQIPIQHEARTFALSAAIAYAENECVETWYPANNPIHGTREVYVGNPFTPLVEESFWERTVRPAVVLRSSPGAAKLIEAVDTVFALWSKHLGYRREIALNAEPAYFIDARMLGRGAGLIQIRDYAEAAGHGALKEALAEVRSSLRLAKTEFHDLVAAPSGLDYFGVATKREEPVAMPTASRFEQALARRLALAGNIVKSLHDDRNFGRTKLAKVFYVADRHENLGLETEYLREAAGPLDQRALYNKKFGVEALGQKHQLFRSVNRGRMVRYEPLPKLDKIDAFAREQLGEKLDKIDRIIDLMRPLTTDQAEIVATLYACWNDLIGEGAQPSDCLIIDDFHRNWHPKKARFSDARLGSALDWMRQHDLVPTGSAPKTPPRINRASD</sequence>
<comment type="caution">
    <text evidence="1">The sequence shown here is derived from an EMBL/GenBank/DDBJ whole genome shotgun (WGS) entry which is preliminary data.</text>
</comment>
<dbReference type="Proteomes" id="UP001138757">
    <property type="component" value="Unassembled WGS sequence"/>
</dbReference>
<dbReference type="RefSeq" id="WP_214621295.1">
    <property type="nucleotide sequence ID" value="NZ_JAHGAW010000001.1"/>
</dbReference>
<evidence type="ECO:0000313" key="2">
    <source>
        <dbReference type="Proteomes" id="UP001138757"/>
    </source>
</evidence>
<dbReference type="InterPro" id="IPR029063">
    <property type="entry name" value="SAM-dependent_MTases_sf"/>
</dbReference>
<name>A0A9X1AJD4_9SPHN</name>
<dbReference type="SUPFAM" id="SSF53335">
    <property type="entry name" value="S-adenosyl-L-methionine-dependent methyltransferases"/>
    <property type="match status" value="1"/>
</dbReference>
<organism evidence="1 2">
    <name type="scientific">Sphingobium nicotianae</name>
    <dbReference type="NCBI Taxonomy" id="2782607"/>
    <lineage>
        <taxon>Bacteria</taxon>
        <taxon>Pseudomonadati</taxon>
        <taxon>Pseudomonadota</taxon>
        <taxon>Alphaproteobacteria</taxon>
        <taxon>Sphingomonadales</taxon>
        <taxon>Sphingomonadaceae</taxon>
        <taxon>Sphingobium</taxon>
    </lineage>
</organism>
<protein>
    <submittedName>
        <fullName evidence="1">Uncharacterized protein</fullName>
    </submittedName>
</protein>
<keyword evidence="2" id="KW-1185">Reference proteome</keyword>
<dbReference type="AlphaFoldDB" id="A0A9X1AJD4"/>
<dbReference type="Gene3D" id="3.40.50.150">
    <property type="entry name" value="Vaccinia Virus protein VP39"/>
    <property type="match status" value="1"/>
</dbReference>
<evidence type="ECO:0000313" key="1">
    <source>
        <dbReference type="EMBL" id="MBT2185548.1"/>
    </source>
</evidence>